<protein>
    <recommendedName>
        <fullName evidence="4">Secreted protein</fullName>
    </recommendedName>
</protein>
<dbReference type="GeneID" id="85442791"/>
<evidence type="ECO:0000256" key="1">
    <source>
        <dbReference type="SAM" id="SignalP"/>
    </source>
</evidence>
<name>A0AAD8PS91_9PEZI</name>
<accession>A0AAD8PS91</accession>
<gene>
    <name evidence="2" type="ORF">LY79DRAFT_563411</name>
</gene>
<dbReference type="Proteomes" id="UP001230504">
    <property type="component" value="Unassembled WGS sequence"/>
</dbReference>
<dbReference type="EMBL" id="JAHLJV010000062">
    <property type="protein sequence ID" value="KAK1579781.1"/>
    <property type="molecule type" value="Genomic_DNA"/>
</dbReference>
<evidence type="ECO:0000313" key="3">
    <source>
        <dbReference type="Proteomes" id="UP001230504"/>
    </source>
</evidence>
<evidence type="ECO:0008006" key="4">
    <source>
        <dbReference type="Google" id="ProtNLM"/>
    </source>
</evidence>
<keyword evidence="1" id="KW-0732">Signal</keyword>
<keyword evidence="3" id="KW-1185">Reference proteome</keyword>
<comment type="caution">
    <text evidence="2">The sequence shown here is derived from an EMBL/GenBank/DDBJ whole genome shotgun (WGS) entry which is preliminary data.</text>
</comment>
<dbReference type="AlphaFoldDB" id="A0AAD8PS91"/>
<feature type="chain" id="PRO_5042270170" description="Secreted protein" evidence="1">
    <location>
        <begin position="17"/>
        <end position="81"/>
    </location>
</feature>
<feature type="signal peptide" evidence="1">
    <location>
        <begin position="1"/>
        <end position="16"/>
    </location>
</feature>
<proteinExistence type="predicted"/>
<dbReference type="RefSeq" id="XP_060410884.1">
    <property type="nucleotide sequence ID" value="XM_060558551.1"/>
</dbReference>
<evidence type="ECO:0000313" key="2">
    <source>
        <dbReference type="EMBL" id="KAK1579781.1"/>
    </source>
</evidence>
<sequence>MPILCTWATLRGTALATYGSIGIACEGRASSCNCINELACCGLSRPPAGQRTCRGSTYDSDMPIPPVMPVRRRRIRSKCLF</sequence>
<reference evidence="2" key="1">
    <citation type="submission" date="2021-06" db="EMBL/GenBank/DDBJ databases">
        <title>Comparative genomics, transcriptomics and evolutionary studies reveal genomic signatures of adaptation to plant cell wall in hemibiotrophic fungi.</title>
        <authorList>
            <consortium name="DOE Joint Genome Institute"/>
            <person name="Baroncelli R."/>
            <person name="Diaz J.F."/>
            <person name="Benocci T."/>
            <person name="Peng M."/>
            <person name="Battaglia E."/>
            <person name="Haridas S."/>
            <person name="Andreopoulos W."/>
            <person name="Labutti K."/>
            <person name="Pangilinan J."/>
            <person name="Floch G.L."/>
            <person name="Makela M.R."/>
            <person name="Henrissat B."/>
            <person name="Grigoriev I.V."/>
            <person name="Crouch J.A."/>
            <person name="De Vries R.P."/>
            <person name="Sukno S.A."/>
            <person name="Thon M.R."/>
        </authorList>
    </citation>
    <scope>NUCLEOTIDE SEQUENCE</scope>
    <source>
        <strain evidence="2">CBS 125086</strain>
    </source>
</reference>
<organism evidence="2 3">
    <name type="scientific">Colletotrichum navitas</name>
    <dbReference type="NCBI Taxonomy" id="681940"/>
    <lineage>
        <taxon>Eukaryota</taxon>
        <taxon>Fungi</taxon>
        <taxon>Dikarya</taxon>
        <taxon>Ascomycota</taxon>
        <taxon>Pezizomycotina</taxon>
        <taxon>Sordariomycetes</taxon>
        <taxon>Hypocreomycetidae</taxon>
        <taxon>Glomerellales</taxon>
        <taxon>Glomerellaceae</taxon>
        <taxon>Colletotrichum</taxon>
        <taxon>Colletotrichum graminicola species complex</taxon>
    </lineage>
</organism>